<dbReference type="AlphaFoldDB" id="A0A396JRY8"/>
<gene>
    <name evidence="2" type="ORF">MtrunA17_Chr1g0172011</name>
</gene>
<name>A0A396JRY8_MEDTR</name>
<keyword evidence="1" id="KW-1133">Transmembrane helix</keyword>
<dbReference type="Proteomes" id="UP000265566">
    <property type="component" value="Chromosome 1"/>
</dbReference>
<evidence type="ECO:0008006" key="3">
    <source>
        <dbReference type="Google" id="ProtNLM"/>
    </source>
</evidence>
<dbReference type="Gramene" id="rna2674">
    <property type="protein sequence ID" value="RHN78998.1"/>
    <property type="gene ID" value="gene2674"/>
</dbReference>
<keyword evidence="1" id="KW-0472">Membrane</keyword>
<dbReference type="EMBL" id="PSQE01000001">
    <property type="protein sequence ID" value="RHN78998.1"/>
    <property type="molecule type" value="Genomic_DNA"/>
</dbReference>
<organism evidence="2">
    <name type="scientific">Medicago truncatula</name>
    <name type="common">Barrel medic</name>
    <name type="synonym">Medicago tribuloides</name>
    <dbReference type="NCBI Taxonomy" id="3880"/>
    <lineage>
        <taxon>Eukaryota</taxon>
        <taxon>Viridiplantae</taxon>
        <taxon>Streptophyta</taxon>
        <taxon>Embryophyta</taxon>
        <taxon>Tracheophyta</taxon>
        <taxon>Spermatophyta</taxon>
        <taxon>Magnoliopsida</taxon>
        <taxon>eudicotyledons</taxon>
        <taxon>Gunneridae</taxon>
        <taxon>Pentapetalae</taxon>
        <taxon>rosids</taxon>
        <taxon>fabids</taxon>
        <taxon>Fabales</taxon>
        <taxon>Fabaceae</taxon>
        <taxon>Papilionoideae</taxon>
        <taxon>50 kb inversion clade</taxon>
        <taxon>NPAAA clade</taxon>
        <taxon>Hologalegina</taxon>
        <taxon>IRL clade</taxon>
        <taxon>Trifolieae</taxon>
        <taxon>Medicago</taxon>
    </lineage>
</organism>
<reference evidence="2" key="1">
    <citation type="journal article" date="2018" name="Nat. Plants">
        <title>Whole-genome landscape of Medicago truncatula symbiotic genes.</title>
        <authorList>
            <person name="Pecrix Y."/>
            <person name="Gamas P."/>
            <person name="Carrere S."/>
        </authorList>
    </citation>
    <scope>NUCLEOTIDE SEQUENCE</scope>
    <source>
        <tissue evidence="2">Leaves</tissue>
    </source>
</reference>
<keyword evidence="1" id="KW-0812">Transmembrane</keyword>
<proteinExistence type="predicted"/>
<accession>A0A396JRY8</accession>
<comment type="caution">
    <text evidence="2">The sequence shown here is derived from an EMBL/GenBank/DDBJ whole genome shotgun (WGS) entry which is preliminary data.</text>
</comment>
<sequence>MTEFCTLAHCHMVLVSPFFFYINEGHFISIVFIILQQVYSLH</sequence>
<evidence type="ECO:0000313" key="2">
    <source>
        <dbReference type="EMBL" id="RHN78998.1"/>
    </source>
</evidence>
<feature type="transmembrane region" description="Helical" evidence="1">
    <location>
        <begin position="18"/>
        <end position="39"/>
    </location>
</feature>
<protein>
    <recommendedName>
        <fullName evidence="3">Transmembrane protein</fullName>
    </recommendedName>
</protein>
<evidence type="ECO:0000256" key="1">
    <source>
        <dbReference type="SAM" id="Phobius"/>
    </source>
</evidence>